<reference evidence="1" key="1">
    <citation type="journal article" date="2023" name="Access Microbiol">
        <title>De-novo genome assembly for Akanthomyces muscarius, a biocontrol agent of insect agricultural pests.</title>
        <authorList>
            <person name="Erdos Z."/>
            <person name="Studholme D.J."/>
            <person name="Raymond B."/>
            <person name="Sharma M."/>
        </authorList>
    </citation>
    <scope>NUCLEOTIDE SEQUENCE</scope>
    <source>
        <strain evidence="1">Ve6</strain>
    </source>
</reference>
<dbReference type="GeneID" id="80889416"/>
<dbReference type="KEGG" id="amus:LMH87_002257"/>
<dbReference type="AlphaFoldDB" id="A0A9W8Q979"/>
<evidence type="ECO:0000313" key="1">
    <source>
        <dbReference type="EMBL" id="KAJ4147751.1"/>
    </source>
</evidence>
<proteinExistence type="predicted"/>
<dbReference type="Proteomes" id="UP001144673">
    <property type="component" value="Chromosome 3"/>
</dbReference>
<sequence length="67" mass="7699">MADVSDEDCVLLISSELRVTTVTELQVTQPHFYHNPTEKAPVFLLNLGVSNRLRLSICLHHFHWTQP</sequence>
<organism evidence="1 2">
    <name type="scientific">Akanthomyces muscarius</name>
    <name type="common">Entomopathogenic fungus</name>
    <name type="synonym">Lecanicillium muscarium</name>
    <dbReference type="NCBI Taxonomy" id="2231603"/>
    <lineage>
        <taxon>Eukaryota</taxon>
        <taxon>Fungi</taxon>
        <taxon>Dikarya</taxon>
        <taxon>Ascomycota</taxon>
        <taxon>Pezizomycotina</taxon>
        <taxon>Sordariomycetes</taxon>
        <taxon>Hypocreomycetidae</taxon>
        <taxon>Hypocreales</taxon>
        <taxon>Cordycipitaceae</taxon>
        <taxon>Akanthomyces</taxon>
    </lineage>
</organism>
<gene>
    <name evidence="1" type="ORF">LMH87_002257</name>
</gene>
<name>A0A9W8Q979_AKAMU</name>
<protein>
    <submittedName>
        <fullName evidence="1">Uncharacterized protein</fullName>
    </submittedName>
</protein>
<keyword evidence="2" id="KW-1185">Reference proteome</keyword>
<accession>A0A9W8Q979</accession>
<dbReference type="RefSeq" id="XP_056050692.1">
    <property type="nucleotide sequence ID" value="XM_056193681.1"/>
</dbReference>
<evidence type="ECO:0000313" key="2">
    <source>
        <dbReference type="Proteomes" id="UP001144673"/>
    </source>
</evidence>
<dbReference type="EMBL" id="JAJHUN010000010">
    <property type="protein sequence ID" value="KAJ4147751.1"/>
    <property type="molecule type" value="Genomic_DNA"/>
</dbReference>
<comment type="caution">
    <text evidence="1">The sequence shown here is derived from an EMBL/GenBank/DDBJ whole genome shotgun (WGS) entry which is preliminary data.</text>
</comment>